<reference evidence="3" key="1">
    <citation type="submission" date="2018-11" db="EMBL/GenBank/DDBJ databases">
        <authorList>
            <person name="Alioto T."/>
            <person name="Alioto T."/>
        </authorList>
    </citation>
    <scope>NUCLEOTIDE SEQUENCE</scope>
</reference>
<dbReference type="Gene3D" id="3.90.550.10">
    <property type="entry name" value="Spore Coat Polysaccharide Biosynthesis Protein SpsA, Chain A"/>
    <property type="match status" value="1"/>
</dbReference>
<dbReference type="PANTHER" id="PTHR11675:SF131">
    <property type="entry name" value="POLYPEPTIDE N-ACETYLGALACTOSAMINYLTRANSFERASE 9-RELATED"/>
    <property type="match status" value="1"/>
</dbReference>
<dbReference type="InterPro" id="IPR029044">
    <property type="entry name" value="Nucleotide-diphossugar_trans"/>
</dbReference>
<dbReference type="GO" id="GO:0005794">
    <property type="term" value="C:Golgi apparatus"/>
    <property type="evidence" value="ECO:0007669"/>
    <property type="project" value="TreeGrafter"/>
</dbReference>
<keyword evidence="4" id="KW-1185">Reference proteome</keyword>
<dbReference type="GO" id="GO:0004653">
    <property type="term" value="F:polypeptide N-acetylgalactosaminyltransferase activity"/>
    <property type="evidence" value="ECO:0007669"/>
    <property type="project" value="TreeGrafter"/>
</dbReference>
<dbReference type="Proteomes" id="UP000596742">
    <property type="component" value="Unassembled WGS sequence"/>
</dbReference>
<sequence length="356" mass="40829">MQEMTKVTTQLQAEFGQEKAQMQTTISQLQTALSQVIKGFVTGQEYTHGTYYGGPANYLCLPNNPELSNRTGPGRSLLYGTEYQNGDVFKKGAQNEDVPCALCRSQNTSTTVMIPGEMGNGVRINVTLLSPKDKKIYDEGVKKHRMNIYVSDLISVHRTLDPNMVDPRCKSIIYNENLDPCTVIIPFRDEAWSLLIRTVHGVLDRTPHSILEEIVLVDDGSTEDDLKYRLDLYVSYLPKVRIMRLQKSLGKMAACQKAVDLVKTTHFALLDSHSEVYEGWLQPLLQRLTENPKLFVTPMVGNIYPSTLEYFYHYPKDLYKDFMAMTFDFFLYQQWSPFKKEYIKTLKPTEPIRYVV</sequence>
<protein>
    <recommendedName>
        <fullName evidence="2">Glycosyltransferase 2-like domain-containing protein</fullName>
    </recommendedName>
</protein>
<accession>A0A8B6D3D1</accession>
<evidence type="ECO:0000256" key="1">
    <source>
        <dbReference type="ARBA" id="ARBA00023157"/>
    </source>
</evidence>
<keyword evidence="1" id="KW-1015">Disulfide bond</keyword>
<dbReference type="EMBL" id="UYJE01002743">
    <property type="protein sequence ID" value="VDI13284.1"/>
    <property type="molecule type" value="Genomic_DNA"/>
</dbReference>
<comment type="caution">
    <text evidence="3">The sequence shown here is derived from an EMBL/GenBank/DDBJ whole genome shotgun (WGS) entry which is preliminary data.</text>
</comment>
<name>A0A8B6D3D1_MYTGA</name>
<dbReference type="Pfam" id="PF00535">
    <property type="entry name" value="Glycos_transf_2"/>
    <property type="match status" value="1"/>
</dbReference>
<gene>
    <name evidence="3" type="ORF">MGAL_10B080833</name>
</gene>
<feature type="domain" description="Glycosyltransferase 2-like" evidence="2">
    <location>
        <begin position="182"/>
        <end position="323"/>
    </location>
</feature>
<proteinExistence type="predicted"/>
<dbReference type="OrthoDB" id="6061622at2759"/>
<dbReference type="GO" id="GO:0006493">
    <property type="term" value="P:protein O-linked glycosylation"/>
    <property type="evidence" value="ECO:0007669"/>
    <property type="project" value="TreeGrafter"/>
</dbReference>
<organism evidence="3 4">
    <name type="scientific">Mytilus galloprovincialis</name>
    <name type="common">Mediterranean mussel</name>
    <dbReference type="NCBI Taxonomy" id="29158"/>
    <lineage>
        <taxon>Eukaryota</taxon>
        <taxon>Metazoa</taxon>
        <taxon>Spiralia</taxon>
        <taxon>Lophotrochozoa</taxon>
        <taxon>Mollusca</taxon>
        <taxon>Bivalvia</taxon>
        <taxon>Autobranchia</taxon>
        <taxon>Pteriomorphia</taxon>
        <taxon>Mytilida</taxon>
        <taxon>Mytiloidea</taxon>
        <taxon>Mytilidae</taxon>
        <taxon>Mytilinae</taxon>
        <taxon>Mytilus</taxon>
    </lineage>
</organism>
<evidence type="ECO:0000313" key="3">
    <source>
        <dbReference type="EMBL" id="VDI13284.1"/>
    </source>
</evidence>
<dbReference type="InterPro" id="IPR001173">
    <property type="entry name" value="Glyco_trans_2-like"/>
</dbReference>
<evidence type="ECO:0000313" key="4">
    <source>
        <dbReference type="Proteomes" id="UP000596742"/>
    </source>
</evidence>
<dbReference type="PANTHER" id="PTHR11675">
    <property type="entry name" value="N-ACETYLGALACTOSAMINYLTRANSFERASE"/>
    <property type="match status" value="1"/>
</dbReference>
<dbReference type="SUPFAM" id="SSF53448">
    <property type="entry name" value="Nucleotide-diphospho-sugar transferases"/>
    <property type="match status" value="1"/>
</dbReference>
<evidence type="ECO:0000259" key="2">
    <source>
        <dbReference type="Pfam" id="PF00535"/>
    </source>
</evidence>
<dbReference type="AlphaFoldDB" id="A0A8B6D3D1"/>